<dbReference type="Gene3D" id="3.60.21.70">
    <property type="entry name" value="PhoD-like phosphatase"/>
    <property type="match status" value="1"/>
</dbReference>
<evidence type="ECO:0000259" key="2">
    <source>
        <dbReference type="Pfam" id="PF09423"/>
    </source>
</evidence>
<dbReference type="InterPro" id="IPR029052">
    <property type="entry name" value="Metallo-depent_PP-like"/>
</dbReference>
<evidence type="ECO:0000313" key="5">
    <source>
        <dbReference type="Proteomes" id="UP000292958"/>
    </source>
</evidence>
<dbReference type="PANTHER" id="PTHR43606:SF2">
    <property type="entry name" value="ALKALINE PHOSPHATASE FAMILY PROTEIN (AFU_ORTHOLOGUE AFUA_5G03860)"/>
    <property type="match status" value="1"/>
</dbReference>
<feature type="chain" id="PRO_5020709480" evidence="1">
    <location>
        <begin position="25"/>
        <end position="515"/>
    </location>
</feature>
<feature type="domain" description="Phospholipase D N-terminal" evidence="3">
    <location>
        <begin position="37"/>
        <end position="133"/>
    </location>
</feature>
<dbReference type="SUPFAM" id="SSF56300">
    <property type="entry name" value="Metallo-dependent phosphatases"/>
    <property type="match status" value="1"/>
</dbReference>
<name>A0A4Q7YFU6_9BACT</name>
<dbReference type="Pfam" id="PF09423">
    <property type="entry name" value="PhoD"/>
    <property type="match status" value="1"/>
</dbReference>
<comment type="caution">
    <text evidence="4">The sequence shown here is derived from an EMBL/GenBank/DDBJ whole genome shotgun (WGS) entry which is preliminary data.</text>
</comment>
<dbReference type="Pfam" id="PF16655">
    <property type="entry name" value="PhoD_N"/>
    <property type="match status" value="1"/>
</dbReference>
<dbReference type="Proteomes" id="UP000292958">
    <property type="component" value="Unassembled WGS sequence"/>
</dbReference>
<keyword evidence="5" id="KW-1185">Reference proteome</keyword>
<reference evidence="4 5" key="1">
    <citation type="submission" date="2019-02" db="EMBL/GenBank/DDBJ databases">
        <title>Genomic Encyclopedia of Archaeal and Bacterial Type Strains, Phase II (KMG-II): from individual species to whole genera.</title>
        <authorList>
            <person name="Goeker M."/>
        </authorList>
    </citation>
    <scope>NUCLEOTIDE SEQUENCE [LARGE SCALE GENOMIC DNA]</scope>
    <source>
        <strain evidence="4 5">DSM 18101</strain>
    </source>
</reference>
<keyword evidence="1" id="KW-0732">Signal</keyword>
<dbReference type="InterPro" id="IPR018946">
    <property type="entry name" value="PhoD-like_MPP"/>
</dbReference>
<accession>A0A4Q7YFU6</accession>
<dbReference type="PANTHER" id="PTHR43606">
    <property type="entry name" value="PHOSPHATASE, PUTATIVE (AFU_ORTHOLOGUE AFUA_6G08710)-RELATED"/>
    <property type="match status" value="1"/>
</dbReference>
<evidence type="ECO:0000313" key="4">
    <source>
        <dbReference type="EMBL" id="RZU35644.1"/>
    </source>
</evidence>
<dbReference type="OrthoDB" id="9763616at2"/>
<dbReference type="InterPro" id="IPR032093">
    <property type="entry name" value="PhoD_N"/>
</dbReference>
<dbReference type="Gene3D" id="2.60.40.380">
    <property type="entry name" value="Purple acid phosphatase-like, N-terminal"/>
    <property type="match status" value="1"/>
</dbReference>
<dbReference type="RefSeq" id="WP_130424044.1">
    <property type="nucleotide sequence ID" value="NZ_SHKW01000002.1"/>
</dbReference>
<dbReference type="CDD" id="cd07389">
    <property type="entry name" value="MPP_PhoD"/>
    <property type="match status" value="1"/>
</dbReference>
<gene>
    <name evidence="4" type="ORF">BDD14_5730</name>
</gene>
<dbReference type="AlphaFoldDB" id="A0A4Q7YFU6"/>
<feature type="domain" description="PhoD-like phosphatase metallophosphatase" evidence="2">
    <location>
        <begin position="146"/>
        <end position="484"/>
    </location>
</feature>
<dbReference type="InterPro" id="IPR038607">
    <property type="entry name" value="PhoD-like_sf"/>
</dbReference>
<protein>
    <submittedName>
        <fullName evidence="4">Alkaline phosphatase D</fullName>
    </submittedName>
</protein>
<sequence>MNRRSFLLSGSMATSAILLGRAWASAPSSWSAYPFSLGVASGEPDESSVVLWTRLAPYPAEFAYGLTTEIVPVTWEIAHDEQMLQIVQHGTVQATPEFAHSVHVEVQGLSPDRWYWYRFHAGDATSPVARTRTAPPLHATPEKLRFTFVSCQKYENGYYTGFDCMAQESPDLIVHLGDYIYEKGFHAPDALHLPDRPHPKDTCVTLDQYRLRYALYKTDPQLQKAHHVAPWIVTPDDHEVSNNYAGDVDEYNTPREKFLVQRAAAYKAYYEHMPLRRSAIPNGPSMQLYRTIPYGQLANFYVLDTRQYRSDQPCDDRIKPVCEGALAPTQTMMGSRQEQWLFQSFSRSTAQWNVLAQQILMAEVNWNPTGHPILESMDKWDGYHAARTRLYRNIIDRKLRNPIVISGDIHLNFANDLKMSSLEESSPTLATEFAGTSITSGGNGTDVSDEAKKWRTFNPHVRFYNEQRGYVTCELTNKMWRSDFRVLDFVDRHGGSISTRASFVVEDGKAGVQSI</sequence>
<evidence type="ECO:0000259" key="3">
    <source>
        <dbReference type="Pfam" id="PF16655"/>
    </source>
</evidence>
<dbReference type="InterPro" id="IPR052900">
    <property type="entry name" value="Phospholipid_Metab_Enz"/>
</dbReference>
<proteinExistence type="predicted"/>
<organism evidence="4 5">
    <name type="scientific">Edaphobacter modestus</name>
    <dbReference type="NCBI Taxonomy" id="388466"/>
    <lineage>
        <taxon>Bacteria</taxon>
        <taxon>Pseudomonadati</taxon>
        <taxon>Acidobacteriota</taxon>
        <taxon>Terriglobia</taxon>
        <taxon>Terriglobales</taxon>
        <taxon>Acidobacteriaceae</taxon>
        <taxon>Edaphobacter</taxon>
    </lineage>
</organism>
<dbReference type="EMBL" id="SHKW01000002">
    <property type="protein sequence ID" value="RZU35644.1"/>
    <property type="molecule type" value="Genomic_DNA"/>
</dbReference>
<feature type="signal peptide" evidence="1">
    <location>
        <begin position="1"/>
        <end position="24"/>
    </location>
</feature>
<evidence type="ECO:0000256" key="1">
    <source>
        <dbReference type="SAM" id="SignalP"/>
    </source>
</evidence>